<accession>A0A3D9SCC3</accession>
<evidence type="ECO:0000259" key="8">
    <source>
        <dbReference type="PROSITE" id="PS50156"/>
    </source>
</evidence>
<keyword evidence="10" id="KW-1185">Reference proteome</keyword>
<protein>
    <submittedName>
        <fullName evidence="9">Membrane protein YdfJ</fullName>
    </submittedName>
</protein>
<sequence>MAKYLYRLGLWAARGGKKVLLGAIIILVALGAIGLTLGPSFSNELTIPNTPADKAAKIISQEFSQPGVQAAKIQVVFKAPDGETLESEKWQKVMEDTITGMSKAPDVALATTPMQLKNLNMTKQIGYGEVTFKAAALDVSAETKDVIVHQLDAARAAGLQTEARGDIQITEGGEFPVEVIGIIAAFVILAITFASFLAAGLPIVSAAVGLGVGMLGIVIASSFIEVQSVSLSLAAMLGLAVGIDYALFIITRFRQQMAQGYTVQESVAIANGTAGSAVLFAGVTVVIGLLGLSVAGIPFLTMMGVASALCVITTVLVSIIVLPALLGWMGHKISPAKGKKAGSSRKSGSSKKQSSSKWGTFVTKRPLLVSFVSIALLATITVPFTHINLGLPSDGTMKSTDMTERRAFDLLTEGYGVGVNASLVIGAQVANPTEATAGDIAKIKDEISGLADVQTITPPFPGPSGKLYLMTVMPKSGPDDTKTKDLVKAIRDLSSRTQAENGIELLVTGTTAMNIDIANKLNDALPVFAALIVVLAYVILVLVFRSIFIPLKAVLGFLLSLGATLGFVVFVVQDGHLNSFFGFPATSPILAFMPVILIGILFGLAMDYEIFLVSKMREVYAHTGDARKAILDGVRDSGKVVTAAGLIMISVFIGFMLAPDAIIKSMGLALAFGVLFDAFVVRMTLVPAVMSLMGKSAWYMPRWLDRILPNIDVEGESILHEVEKTKKKSA</sequence>
<dbReference type="InterPro" id="IPR050545">
    <property type="entry name" value="Mycobact_MmpL"/>
</dbReference>
<dbReference type="OrthoDB" id="7051771at2"/>
<dbReference type="RefSeq" id="WP_116188879.1">
    <property type="nucleotide sequence ID" value="NZ_QTTN01000009.1"/>
</dbReference>
<feature type="transmembrane region" description="Helical" evidence="7">
    <location>
        <begin position="179"/>
        <end position="199"/>
    </location>
</feature>
<feature type="domain" description="SSD" evidence="8">
    <location>
        <begin position="199"/>
        <end position="328"/>
    </location>
</feature>
<feature type="transmembrane region" description="Helical" evidence="7">
    <location>
        <begin position="524"/>
        <end position="544"/>
    </location>
</feature>
<evidence type="ECO:0000313" key="10">
    <source>
        <dbReference type="Proteomes" id="UP000256304"/>
    </source>
</evidence>
<gene>
    <name evidence="9" type="ORF">A8990_10977</name>
</gene>
<dbReference type="Gene3D" id="1.20.1640.10">
    <property type="entry name" value="Multidrug efflux transporter AcrB transmembrane domain"/>
    <property type="match status" value="2"/>
</dbReference>
<evidence type="ECO:0000256" key="2">
    <source>
        <dbReference type="ARBA" id="ARBA00022475"/>
    </source>
</evidence>
<feature type="transmembrane region" description="Helical" evidence="7">
    <location>
        <begin position="551"/>
        <end position="573"/>
    </location>
</feature>
<comment type="caution">
    <text evidence="9">The sequence shown here is derived from an EMBL/GenBank/DDBJ whole genome shotgun (WGS) entry which is preliminary data.</text>
</comment>
<dbReference type="PROSITE" id="PS50156">
    <property type="entry name" value="SSD"/>
    <property type="match status" value="2"/>
</dbReference>
<dbReference type="PANTHER" id="PTHR33406:SF13">
    <property type="entry name" value="MEMBRANE PROTEIN YDFJ"/>
    <property type="match status" value="1"/>
</dbReference>
<feature type="transmembrane region" description="Helical" evidence="7">
    <location>
        <begin position="670"/>
        <end position="693"/>
    </location>
</feature>
<dbReference type="SUPFAM" id="SSF82866">
    <property type="entry name" value="Multidrug efflux transporter AcrB transmembrane domain"/>
    <property type="match status" value="2"/>
</dbReference>
<dbReference type="Pfam" id="PF03176">
    <property type="entry name" value="MMPL"/>
    <property type="match status" value="2"/>
</dbReference>
<dbReference type="GO" id="GO:0005886">
    <property type="term" value="C:plasma membrane"/>
    <property type="evidence" value="ECO:0007669"/>
    <property type="project" value="UniProtKB-SubCell"/>
</dbReference>
<feature type="transmembrane region" description="Helical" evidence="7">
    <location>
        <begin position="206"/>
        <end position="224"/>
    </location>
</feature>
<reference evidence="9 10" key="1">
    <citation type="submission" date="2018-08" db="EMBL/GenBank/DDBJ databases">
        <title>Genomic Encyclopedia of Type Strains, Phase III (KMG-III): the genomes of soil and plant-associated and newly described type strains.</title>
        <authorList>
            <person name="Whitman W."/>
        </authorList>
    </citation>
    <scope>NUCLEOTIDE SEQUENCE [LARGE SCALE GENOMIC DNA]</scope>
    <source>
        <strain evidence="9 10">CGMCC 1.10966</strain>
    </source>
</reference>
<name>A0A3D9SCC3_9BACL</name>
<feature type="transmembrane region" description="Helical" evidence="7">
    <location>
        <begin position="367"/>
        <end position="387"/>
    </location>
</feature>
<feature type="transmembrane region" description="Helical" evidence="7">
    <location>
        <begin position="20"/>
        <end position="41"/>
    </location>
</feature>
<feature type="region of interest" description="Disordered" evidence="6">
    <location>
        <begin position="335"/>
        <end position="357"/>
    </location>
</feature>
<dbReference type="InterPro" id="IPR000731">
    <property type="entry name" value="SSD"/>
</dbReference>
<feature type="transmembrane region" description="Helical" evidence="7">
    <location>
        <begin position="274"/>
        <end position="300"/>
    </location>
</feature>
<evidence type="ECO:0000256" key="6">
    <source>
        <dbReference type="SAM" id="MobiDB-lite"/>
    </source>
</evidence>
<keyword evidence="4 7" id="KW-1133">Transmembrane helix</keyword>
<feature type="transmembrane region" description="Helical" evidence="7">
    <location>
        <begin position="230"/>
        <end position="253"/>
    </location>
</feature>
<dbReference type="EMBL" id="QTTN01000009">
    <property type="protein sequence ID" value="REE87431.1"/>
    <property type="molecule type" value="Genomic_DNA"/>
</dbReference>
<evidence type="ECO:0000313" key="9">
    <source>
        <dbReference type="EMBL" id="REE87431.1"/>
    </source>
</evidence>
<dbReference type="InterPro" id="IPR004869">
    <property type="entry name" value="MMPL_dom"/>
</dbReference>
<feature type="transmembrane region" description="Helical" evidence="7">
    <location>
        <begin position="306"/>
        <end position="330"/>
    </location>
</feature>
<keyword evidence="5 7" id="KW-0472">Membrane</keyword>
<comment type="subcellular location">
    <subcellularLocation>
        <location evidence="1">Cell membrane</location>
        <topology evidence="1">Multi-pass membrane protein</topology>
    </subcellularLocation>
</comment>
<evidence type="ECO:0000256" key="3">
    <source>
        <dbReference type="ARBA" id="ARBA00022692"/>
    </source>
</evidence>
<keyword evidence="3 7" id="KW-0812">Transmembrane</keyword>
<dbReference type="Proteomes" id="UP000256304">
    <property type="component" value="Unassembled WGS sequence"/>
</dbReference>
<keyword evidence="2" id="KW-1003">Cell membrane</keyword>
<proteinExistence type="predicted"/>
<evidence type="ECO:0000256" key="1">
    <source>
        <dbReference type="ARBA" id="ARBA00004651"/>
    </source>
</evidence>
<evidence type="ECO:0000256" key="7">
    <source>
        <dbReference type="SAM" id="Phobius"/>
    </source>
</evidence>
<dbReference type="AlphaFoldDB" id="A0A3D9SCC3"/>
<feature type="transmembrane region" description="Helical" evidence="7">
    <location>
        <begin position="640"/>
        <end position="658"/>
    </location>
</feature>
<organism evidence="9 10">
    <name type="scientific">Paenibacillus taihuensis</name>
    <dbReference type="NCBI Taxonomy" id="1156355"/>
    <lineage>
        <taxon>Bacteria</taxon>
        <taxon>Bacillati</taxon>
        <taxon>Bacillota</taxon>
        <taxon>Bacilli</taxon>
        <taxon>Bacillales</taxon>
        <taxon>Paenibacillaceae</taxon>
        <taxon>Paenibacillus</taxon>
    </lineage>
</organism>
<evidence type="ECO:0000256" key="4">
    <source>
        <dbReference type="ARBA" id="ARBA00022989"/>
    </source>
</evidence>
<feature type="transmembrane region" description="Helical" evidence="7">
    <location>
        <begin position="585"/>
        <end position="606"/>
    </location>
</feature>
<evidence type="ECO:0000256" key="5">
    <source>
        <dbReference type="ARBA" id="ARBA00023136"/>
    </source>
</evidence>
<feature type="domain" description="SSD" evidence="8">
    <location>
        <begin position="523"/>
        <end position="692"/>
    </location>
</feature>
<feature type="compositionally biased region" description="Low complexity" evidence="6">
    <location>
        <begin position="344"/>
        <end position="357"/>
    </location>
</feature>
<dbReference type="PANTHER" id="PTHR33406">
    <property type="entry name" value="MEMBRANE PROTEIN MJ1562-RELATED"/>
    <property type="match status" value="1"/>
</dbReference>